<keyword evidence="2" id="KW-1185">Reference proteome</keyword>
<reference evidence="1 2" key="1">
    <citation type="journal article" date="2022" name="Int. J. Syst. Evol. Microbiol.">
        <title>Pseudocitrobacter corydidari sp. nov., isolated from the Asian emerald cockroach Corydidarum magnifica.</title>
        <authorList>
            <person name="Guzman J."/>
            <person name="Poehlein A."/>
            <person name="Glaeser S.P."/>
            <person name="Schwengers O."/>
            <person name="Blom J."/>
            <person name="Hollensteiner J."/>
            <person name="Kampfer P."/>
            <person name="Vilcinskas A."/>
        </authorList>
    </citation>
    <scope>NUCLEOTIDE SEQUENCE [LARGE SCALE GENOMIC DNA]</scope>
    <source>
        <strain evidence="1">G163CM</strain>
    </source>
</reference>
<gene>
    <name evidence="1" type="ORF">G163CM_08960</name>
</gene>
<sequence length="56" mass="6459">MCQKGCVSSQKSKQQNIDNKIIMLNIYFLAISLKHEGKALQLTFQRLFHPSILKHS</sequence>
<name>A0ABY3S2A4_9ENTR</name>
<proteinExistence type="predicted"/>
<dbReference type="Proteomes" id="UP001199659">
    <property type="component" value="Chromosome"/>
</dbReference>
<dbReference type="EMBL" id="CP087880">
    <property type="protein sequence ID" value="UGS40203.1"/>
    <property type="molecule type" value="Genomic_DNA"/>
</dbReference>
<protein>
    <submittedName>
        <fullName evidence="1">Uncharacterized protein</fullName>
    </submittedName>
</protein>
<organism evidence="1 2">
    <name type="scientific">Pseudocitrobacter corydidari</name>
    <dbReference type="NCBI Taxonomy" id="2891570"/>
    <lineage>
        <taxon>Bacteria</taxon>
        <taxon>Pseudomonadati</taxon>
        <taxon>Pseudomonadota</taxon>
        <taxon>Gammaproteobacteria</taxon>
        <taxon>Enterobacterales</taxon>
        <taxon>Enterobacteriaceae</taxon>
        <taxon>Pseudocitrobacter</taxon>
    </lineage>
</organism>
<accession>A0ABY3S2A4</accession>
<evidence type="ECO:0000313" key="2">
    <source>
        <dbReference type="Proteomes" id="UP001199659"/>
    </source>
</evidence>
<evidence type="ECO:0000313" key="1">
    <source>
        <dbReference type="EMBL" id="UGS40203.1"/>
    </source>
</evidence>